<dbReference type="EMBL" id="JADNYJ010000005">
    <property type="protein sequence ID" value="KAF8910987.1"/>
    <property type="molecule type" value="Genomic_DNA"/>
</dbReference>
<feature type="compositionally biased region" description="Polar residues" evidence="13">
    <location>
        <begin position="344"/>
        <end position="366"/>
    </location>
</feature>
<proteinExistence type="inferred from homology"/>
<dbReference type="GO" id="GO:0061709">
    <property type="term" value="P:reticulophagy"/>
    <property type="evidence" value="ECO:0007669"/>
    <property type="project" value="TreeGrafter"/>
</dbReference>
<dbReference type="OrthoDB" id="18982at2759"/>
<evidence type="ECO:0000256" key="7">
    <source>
        <dbReference type="ARBA" id="ARBA00023006"/>
    </source>
</evidence>
<dbReference type="GO" id="GO:0034727">
    <property type="term" value="P:piecemeal microautophagy of the nucleus"/>
    <property type="evidence" value="ECO:0007669"/>
    <property type="project" value="TreeGrafter"/>
</dbReference>
<dbReference type="GO" id="GO:0000422">
    <property type="term" value="P:autophagy of mitochondrion"/>
    <property type="evidence" value="ECO:0007669"/>
    <property type="project" value="TreeGrafter"/>
</dbReference>
<dbReference type="GO" id="GO:0006869">
    <property type="term" value="P:lipid transport"/>
    <property type="evidence" value="ECO:0007669"/>
    <property type="project" value="UniProtKB-KW"/>
</dbReference>
<name>A0A9P5NWG6_GYMJU</name>
<protein>
    <recommendedName>
        <fullName evidence="4">Autophagy-related protein 2</fullName>
    </recommendedName>
</protein>
<evidence type="ECO:0000256" key="4">
    <source>
        <dbReference type="ARBA" id="ARBA00018070"/>
    </source>
</evidence>
<feature type="compositionally biased region" description="Polar residues" evidence="13">
    <location>
        <begin position="636"/>
        <end position="646"/>
    </location>
</feature>
<comment type="similarity">
    <text evidence="3">Belongs to the ATG2 family.</text>
</comment>
<dbReference type="GO" id="GO:0061908">
    <property type="term" value="C:phagophore"/>
    <property type="evidence" value="ECO:0007669"/>
    <property type="project" value="TreeGrafter"/>
</dbReference>
<feature type="compositionally biased region" description="Basic residues" evidence="13">
    <location>
        <begin position="1505"/>
        <end position="1518"/>
    </location>
</feature>
<dbReference type="Pfam" id="PF13329">
    <property type="entry name" value="ATG2_CAD"/>
    <property type="match status" value="1"/>
</dbReference>
<comment type="catalytic activity">
    <reaction evidence="10">
        <text>a 1,2-diacyl-sn-glycero-3-phospho-L-serine(in) = a 1,2-diacyl-sn-glycero-3-phospho-L-serine(out)</text>
        <dbReference type="Rhea" id="RHEA:38663"/>
        <dbReference type="ChEBI" id="CHEBI:57262"/>
    </reaction>
</comment>
<dbReference type="PANTHER" id="PTHR13190">
    <property type="entry name" value="AUTOPHAGY-RELATED 2, ISOFORM A"/>
    <property type="match status" value="1"/>
</dbReference>
<gene>
    <name evidence="14" type="ORF">CPB84DRAFT_1821154</name>
</gene>
<comment type="catalytic activity">
    <reaction evidence="12">
        <text>a 1,2-diacyl-sn-glycero-3-phosphocholine(in) = a 1,2-diacyl-sn-glycero-3-phosphocholine(out)</text>
        <dbReference type="Rhea" id="RHEA:38571"/>
        <dbReference type="ChEBI" id="CHEBI:57643"/>
    </reaction>
</comment>
<feature type="compositionally biased region" description="Polar residues" evidence="13">
    <location>
        <begin position="1489"/>
        <end position="1499"/>
    </location>
</feature>
<sequence length="1939" mass="213550">MPWYSSWLPDLPNFNFSIPTSIQGRFLSFILKKSLGHFLKPGQLDHHQIDSQLGSGYVQVTDLELNRETINTYLDGLPIALTSGTISSIKARIPWPNPLATSLGFSLKSLHLVFRVVPYTQPVNMPDVDLSESVASVAESFIHQELSPGEEATLWRSLHQDAPQMNDDTDQSVPGGLGDSVTVDGTARMFDQDPAGVSVFANLIERLLARFEFDADDIKITLIHPANVSLSMSVEELRYHTDGNSSPSSSQARGETRTVYVGGFSLSAQGLDSQKSFLHTTSNSPRSSPLSIATSRPLSRTSSSSSMDEATQFMMSQSLAALPSSPLCLLYESAISTAAVPSGQKDTVISPLSPTSPKEQSESQDINSNNAKFLSIETQPILVYLTTPSPVARASEDDNPFIPQADADVRAEDELQFSISAGVVALSAQPWQIRALTRLCKAMLPPEDKLQGASQLREFSAAKLPTIKLDVQLRGIVALFLTQTTMDNNAAATSLLDFFKKPLVPPLLQVGYTRLHLDALSGSLTVIRRDQKHDNTSASLVQSLDISVADFSLFFFKKAELLNTDATPGLSAFPLLHTDPYLLSQYPPPDQQRKSGVLPAFEIIDWTDEKCQNYGSKLSQWRCRPAKGSHSKSHSDSQGDPSTVEVNPSLVIGRPSLRISGRQYIDRRDCVEISENFDIHVAPLNLRFDFGYLLQNGGPLAFLEELIPFEIQDDDQISQSSQETVDTSFPAWDTGGKGIPMTAQSDYLEKSKYISENLCPPPPSEIKDRSGILVFDLHGITLSSGKNPPKVTSFSNGSDSPSRSLDLSQRSIILSAEFNRAVIACSMVGVTTANIFASVGPLQMEEPIESITQEFLNSNSLYSLPPRIQIVRPNARSSKAPLFALSVDIPAIDIHISKSEFDALQYLADDVSQLLERLSNLSNNAVQREFTNSRDASIIGSRFFVKSRSGSGSALSGGSDERAETVVKLTVTSAFFKVVVPRTDTEIRESRPFELKASDLDILVEFNPDGKQQTILTLGVMDLTIVNLDPQMRSQNFLSLTSPRSLSSAPKPIVKLRLSTFTFPGLNTKETRMKLTLSGITYNFFADFHWISDMIAFLKNPPGTFESVIPSDRTHISVNLLDVSIRLFAPNNSGSVVSYVQELRFSTDVEGGSQTSSFRVMAVALTLLAIDDSQSQEMLSDPANPTKGLSVWTAAGYALLTEVSDLDMDIVKQVDQNPSLKVIISRIILRLHLCADTLGAVTNFFGDFSSLFKNPDEVPSKSARGPEVINQRPSEEGSSLISSVEDLAFKKVPEVGPAPDMIYDDLPSNLDYLDESFGAAAGLRELRDDDLDEFDAHEVETGSNDDPNIVSKVGGETIKVFEPQGLEVVENYFMSIPPDTSRGLSYTGKPDLSVQILDGNFTLFLYDGYDWVKTRKIIEEEVKEMRKRLAKIRQLVATGQMQDATVEDTSALLFNSVYIGLDQDEDILGEPAALIAAIDEELKEDLETASQSSWQSLRPPSNGKPRVRPTRLHGKRLTRPKAPSMEFCLQGLQMEFDKYQVDDPLVSRTFLTVRDLEILDHIKTSTWKKFLTELRSDSRGNVRETESNMVRIELHGVRPVPGHSSEEARLRAKILPLRLYVDQDAVDFLKNFFGFKDPNSSPTDSSSSEGEAYIQMAEIFPVDLKLDYKPRRVDYRALKEGRTIELMNFFHFDGAEMTLRHITLAGVTGWGRFFEMLNDLWTPDVKATQLVEVISGVAPIRSMVNVGSGVADLILLPINQYKKDGRIVRGMQKGATAFIKSTAIEAIKMGAKLATGTQVILEQAEGVLGGRFEAPITAEPVQVPFGDELISDEEREENADLISKYARQPANLREGVQSAYKSLQKNFSSAAQTILAVPMEVYERSGNEGPVRSVIRAVPIAVLKPMIGTSEAVSKTLLGLHNTLDPNARHENEAKYKLR</sequence>
<organism evidence="14 15">
    <name type="scientific">Gymnopilus junonius</name>
    <name type="common">Spectacular rustgill mushroom</name>
    <name type="synonym">Gymnopilus spectabilis subsp. junonius</name>
    <dbReference type="NCBI Taxonomy" id="109634"/>
    <lineage>
        <taxon>Eukaryota</taxon>
        <taxon>Fungi</taxon>
        <taxon>Dikarya</taxon>
        <taxon>Basidiomycota</taxon>
        <taxon>Agaricomycotina</taxon>
        <taxon>Agaricomycetes</taxon>
        <taxon>Agaricomycetidae</taxon>
        <taxon>Agaricales</taxon>
        <taxon>Agaricineae</taxon>
        <taxon>Hymenogastraceae</taxon>
        <taxon>Gymnopilus</taxon>
    </lineage>
</organism>
<keyword evidence="5" id="KW-0813">Transport</keyword>
<comment type="caution">
    <text evidence="14">The sequence shown here is derived from an EMBL/GenBank/DDBJ whole genome shotgun (WGS) entry which is preliminary data.</text>
</comment>
<feature type="region of interest" description="Disordered" evidence="13">
    <location>
        <begin position="277"/>
        <end position="309"/>
    </location>
</feature>
<reference evidence="14" key="1">
    <citation type="submission" date="2020-11" db="EMBL/GenBank/DDBJ databases">
        <authorList>
            <consortium name="DOE Joint Genome Institute"/>
            <person name="Ahrendt S."/>
            <person name="Riley R."/>
            <person name="Andreopoulos W."/>
            <person name="LaButti K."/>
            <person name="Pangilinan J."/>
            <person name="Ruiz-duenas F.J."/>
            <person name="Barrasa J.M."/>
            <person name="Sanchez-Garcia M."/>
            <person name="Camarero S."/>
            <person name="Miyauchi S."/>
            <person name="Serrano A."/>
            <person name="Linde D."/>
            <person name="Babiker R."/>
            <person name="Drula E."/>
            <person name="Ayuso-Fernandez I."/>
            <person name="Pacheco R."/>
            <person name="Padilla G."/>
            <person name="Ferreira P."/>
            <person name="Barriuso J."/>
            <person name="Kellner H."/>
            <person name="Castanera R."/>
            <person name="Alfaro M."/>
            <person name="Ramirez L."/>
            <person name="Pisabarro A.G."/>
            <person name="Kuo A."/>
            <person name="Tritt A."/>
            <person name="Lipzen A."/>
            <person name="He G."/>
            <person name="Yan M."/>
            <person name="Ng V."/>
            <person name="Cullen D."/>
            <person name="Martin F."/>
            <person name="Rosso M.-N."/>
            <person name="Henrissat B."/>
            <person name="Hibbett D."/>
            <person name="Martinez A.T."/>
            <person name="Grigoriev I.V."/>
        </authorList>
    </citation>
    <scope>NUCLEOTIDE SEQUENCE</scope>
    <source>
        <strain evidence="14">AH 44721</strain>
    </source>
</reference>
<comment type="subcellular location">
    <subcellularLocation>
        <location evidence="1">Endoplasmic reticulum membrane</location>
        <topology evidence="1">Peripheral membrane protein</topology>
    </subcellularLocation>
    <subcellularLocation>
        <location evidence="2">Preautophagosomal structure membrane</location>
        <topology evidence="2">Peripheral membrane protein</topology>
    </subcellularLocation>
</comment>
<dbReference type="PANTHER" id="PTHR13190:SF1">
    <property type="entry name" value="AUTOPHAGY-RELATED 2, ISOFORM A"/>
    <property type="match status" value="1"/>
</dbReference>
<evidence type="ECO:0000313" key="15">
    <source>
        <dbReference type="Proteomes" id="UP000724874"/>
    </source>
</evidence>
<evidence type="ECO:0000256" key="6">
    <source>
        <dbReference type="ARBA" id="ARBA00022824"/>
    </source>
</evidence>
<dbReference type="GO" id="GO:0034045">
    <property type="term" value="C:phagophore assembly site membrane"/>
    <property type="evidence" value="ECO:0007669"/>
    <property type="project" value="UniProtKB-SubCell"/>
</dbReference>
<dbReference type="GO" id="GO:0061723">
    <property type="term" value="P:glycophagy"/>
    <property type="evidence" value="ECO:0007669"/>
    <property type="project" value="TreeGrafter"/>
</dbReference>
<feature type="region of interest" description="Disordered" evidence="13">
    <location>
        <begin position="625"/>
        <end position="647"/>
    </location>
</feature>
<evidence type="ECO:0000256" key="3">
    <source>
        <dbReference type="ARBA" id="ARBA00009714"/>
    </source>
</evidence>
<feature type="compositionally biased region" description="Polar residues" evidence="13">
    <location>
        <begin position="277"/>
        <end position="293"/>
    </location>
</feature>
<evidence type="ECO:0000256" key="9">
    <source>
        <dbReference type="ARBA" id="ARBA00023136"/>
    </source>
</evidence>
<evidence type="ECO:0000256" key="12">
    <source>
        <dbReference type="ARBA" id="ARBA00024631"/>
    </source>
</evidence>
<dbReference type="GO" id="GO:0032266">
    <property type="term" value="F:phosphatidylinositol-3-phosphate binding"/>
    <property type="evidence" value="ECO:0007669"/>
    <property type="project" value="TreeGrafter"/>
</dbReference>
<evidence type="ECO:0000256" key="10">
    <source>
        <dbReference type="ARBA" id="ARBA00024479"/>
    </source>
</evidence>
<evidence type="ECO:0000256" key="1">
    <source>
        <dbReference type="ARBA" id="ARBA00004406"/>
    </source>
</evidence>
<accession>A0A9P5NWG6</accession>
<comment type="catalytic activity">
    <reaction evidence="11">
        <text>a 1,2-diacyl-sn-glycero-3-phosphoethanolamine(in) = a 1,2-diacyl-sn-glycero-3-phosphoethanolamine(out)</text>
        <dbReference type="Rhea" id="RHEA:38895"/>
        <dbReference type="ChEBI" id="CHEBI:64612"/>
    </reaction>
</comment>
<keyword evidence="15" id="KW-1185">Reference proteome</keyword>
<feature type="compositionally biased region" description="Low complexity" evidence="13">
    <location>
        <begin position="294"/>
        <end position="306"/>
    </location>
</feature>
<feature type="region of interest" description="Disordered" evidence="13">
    <location>
        <begin position="1256"/>
        <end position="1279"/>
    </location>
</feature>
<evidence type="ECO:0000256" key="2">
    <source>
        <dbReference type="ARBA" id="ARBA00004623"/>
    </source>
</evidence>
<dbReference type="InterPro" id="IPR026849">
    <property type="entry name" value="ATG2"/>
</dbReference>
<keyword evidence="6" id="KW-0256">Endoplasmic reticulum</keyword>
<evidence type="ECO:0000256" key="13">
    <source>
        <dbReference type="SAM" id="MobiDB-lite"/>
    </source>
</evidence>
<dbReference type="GO" id="GO:0043495">
    <property type="term" value="F:protein-membrane adaptor activity"/>
    <property type="evidence" value="ECO:0007669"/>
    <property type="project" value="TreeGrafter"/>
</dbReference>
<dbReference type="Proteomes" id="UP000724874">
    <property type="component" value="Unassembled WGS sequence"/>
</dbReference>
<keyword evidence="7" id="KW-0072">Autophagy</keyword>
<dbReference type="GO" id="GO:0005789">
    <property type="term" value="C:endoplasmic reticulum membrane"/>
    <property type="evidence" value="ECO:0007669"/>
    <property type="project" value="UniProtKB-SubCell"/>
</dbReference>
<evidence type="ECO:0000256" key="8">
    <source>
        <dbReference type="ARBA" id="ARBA00023055"/>
    </source>
</evidence>
<evidence type="ECO:0000256" key="11">
    <source>
        <dbReference type="ARBA" id="ARBA00024615"/>
    </source>
</evidence>
<feature type="region of interest" description="Disordered" evidence="13">
    <location>
        <begin position="342"/>
        <end position="366"/>
    </location>
</feature>
<feature type="region of interest" description="Disordered" evidence="13">
    <location>
        <begin position="1489"/>
        <end position="1518"/>
    </location>
</feature>
<evidence type="ECO:0000313" key="14">
    <source>
        <dbReference type="EMBL" id="KAF8910987.1"/>
    </source>
</evidence>
<keyword evidence="9" id="KW-0472">Membrane</keyword>
<evidence type="ECO:0000256" key="5">
    <source>
        <dbReference type="ARBA" id="ARBA00022448"/>
    </source>
</evidence>
<dbReference type="GO" id="GO:0000045">
    <property type="term" value="P:autophagosome assembly"/>
    <property type="evidence" value="ECO:0007669"/>
    <property type="project" value="TreeGrafter"/>
</dbReference>
<keyword evidence="8" id="KW-0445">Lipid transport</keyword>